<feature type="compositionally biased region" description="Polar residues" evidence="9">
    <location>
        <begin position="294"/>
        <end position="307"/>
    </location>
</feature>
<dbReference type="AlphaFoldDB" id="A0A2G8LIB8"/>
<evidence type="ECO:0000256" key="7">
    <source>
        <dbReference type="ARBA" id="ARBA00023286"/>
    </source>
</evidence>
<comment type="caution">
    <text evidence="11">The sequence shown here is derived from an EMBL/GenBank/DDBJ whole genome shotgun (WGS) entry which is preliminary data.</text>
</comment>
<dbReference type="Proteomes" id="UP000230750">
    <property type="component" value="Unassembled WGS sequence"/>
</dbReference>
<accession>A0A2G8LIB8</accession>
<feature type="domain" description="Cyclic nucleotide-binding" evidence="10">
    <location>
        <begin position="35"/>
        <end position="143"/>
    </location>
</feature>
<evidence type="ECO:0000256" key="9">
    <source>
        <dbReference type="SAM" id="MobiDB-lite"/>
    </source>
</evidence>
<dbReference type="PROSITE" id="PS00888">
    <property type="entry name" value="CNMP_BINDING_1"/>
    <property type="match status" value="1"/>
</dbReference>
<keyword evidence="12" id="KW-1185">Reference proteome</keyword>
<evidence type="ECO:0000256" key="5">
    <source>
        <dbReference type="ARBA" id="ARBA00023065"/>
    </source>
</evidence>
<dbReference type="EMBL" id="MRZV01000068">
    <property type="protein sequence ID" value="PIK59996.1"/>
    <property type="molecule type" value="Genomic_DNA"/>
</dbReference>
<dbReference type="PANTHER" id="PTHR45638">
    <property type="entry name" value="CYCLIC NUCLEOTIDE-GATED CATION CHANNEL SUBUNIT A"/>
    <property type="match status" value="1"/>
</dbReference>
<feature type="compositionally biased region" description="Basic residues" evidence="9">
    <location>
        <begin position="367"/>
        <end position="376"/>
    </location>
</feature>
<protein>
    <submittedName>
        <fullName evidence="11">Putative cyclic nucleotide-gated cation channel alpha-3-like</fullName>
    </submittedName>
</protein>
<dbReference type="InterPro" id="IPR018490">
    <property type="entry name" value="cNMP-bd_dom_sf"/>
</dbReference>
<gene>
    <name evidence="11" type="ORF">BSL78_03075</name>
</gene>
<evidence type="ECO:0000256" key="6">
    <source>
        <dbReference type="ARBA" id="ARBA00023136"/>
    </source>
</evidence>
<dbReference type="OrthoDB" id="421226at2759"/>
<feature type="region of interest" description="Disordered" evidence="9">
    <location>
        <begin position="435"/>
        <end position="494"/>
    </location>
</feature>
<evidence type="ECO:0000259" key="10">
    <source>
        <dbReference type="PROSITE" id="PS50042"/>
    </source>
</evidence>
<feature type="compositionally biased region" description="Basic and acidic residues" evidence="9">
    <location>
        <begin position="352"/>
        <end position="366"/>
    </location>
</feature>
<evidence type="ECO:0000256" key="8">
    <source>
        <dbReference type="ARBA" id="ARBA00023303"/>
    </source>
</evidence>
<dbReference type="InterPro" id="IPR018488">
    <property type="entry name" value="cNMP-bd_CS"/>
</dbReference>
<dbReference type="Pfam" id="PF00027">
    <property type="entry name" value="cNMP_binding"/>
    <property type="match status" value="1"/>
</dbReference>
<sequence>TQALEDHEFLEFLPPRLRSEIATHVHLETLQKVKIFADCEEGFLCELVLRLRSQIYSPGDFICRRGEIGREMYIINHGKVQVVVTDAVTQERMVVATLSEGNYFGEISLLKLNEGQNRRTADVVSLGYSELLCLSKKDLMQALVEYPDAKDVLEKHGRDRVNQNKEATRLQRRKSESTISIPDGVRMLLKEKEKQSEQTGDRKTRTEKMWNKVYDKSMEWSELNKVIKTLRTFDSISTSKRMNELELKCEDLTKKLAERDQQLLVAIRRFTELEELIGVNPMPKNGHHRPESHGQLSSVANDNKTTTSNRHQTVINTNSVFENRVRRIQDIFESHIKRIYTTESHLRKDRRTHSEVKSSIEEPERKARIKRKRKSSKRVCNLSFSSDHSFTKTELTQVTSKENVTTTILIPGIKINDVIMQTPYNWEPKCIVSGENPMTSQDIPGRSGKTRELGLLKSKEKSGSSRRRSTNADSYSSETSDVINNNGAESSSSHCMEIREMSILSISPRTSYVNSSADFTDASAYSDSSSDSDKYS</sequence>
<keyword evidence="6" id="KW-0472">Membrane</keyword>
<feature type="non-terminal residue" evidence="11">
    <location>
        <position position="1"/>
    </location>
</feature>
<dbReference type="PROSITE" id="PS00889">
    <property type="entry name" value="CNMP_BINDING_2"/>
    <property type="match status" value="1"/>
</dbReference>
<dbReference type="Gene3D" id="2.60.120.10">
    <property type="entry name" value="Jelly Rolls"/>
    <property type="match status" value="1"/>
</dbReference>
<reference evidence="11 12" key="1">
    <citation type="journal article" date="2017" name="PLoS Biol.">
        <title>The sea cucumber genome provides insights into morphological evolution and visceral regeneration.</title>
        <authorList>
            <person name="Zhang X."/>
            <person name="Sun L."/>
            <person name="Yuan J."/>
            <person name="Sun Y."/>
            <person name="Gao Y."/>
            <person name="Zhang L."/>
            <person name="Li S."/>
            <person name="Dai H."/>
            <person name="Hamel J.F."/>
            <person name="Liu C."/>
            <person name="Yu Y."/>
            <person name="Liu S."/>
            <person name="Lin W."/>
            <person name="Guo K."/>
            <person name="Jin S."/>
            <person name="Xu P."/>
            <person name="Storey K.B."/>
            <person name="Huan P."/>
            <person name="Zhang T."/>
            <person name="Zhou Y."/>
            <person name="Zhang J."/>
            <person name="Lin C."/>
            <person name="Li X."/>
            <person name="Xing L."/>
            <person name="Huo D."/>
            <person name="Sun M."/>
            <person name="Wang L."/>
            <person name="Mercier A."/>
            <person name="Li F."/>
            <person name="Yang H."/>
            <person name="Xiang J."/>
        </authorList>
    </citation>
    <scope>NUCLEOTIDE SEQUENCE [LARGE SCALE GENOMIC DNA]</scope>
    <source>
        <strain evidence="11">Shaxun</strain>
        <tissue evidence="11">Muscle</tissue>
    </source>
</reference>
<dbReference type="PROSITE" id="PS50042">
    <property type="entry name" value="CNMP_BINDING_3"/>
    <property type="match status" value="1"/>
</dbReference>
<comment type="subcellular location">
    <subcellularLocation>
        <location evidence="1">Membrane</location>
        <topology evidence="1">Multi-pass membrane protein</topology>
    </subcellularLocation>
</comment>
<keyword evidence="5" id="KW-0406">Ion transport</keyword>
<feature type="compositionally biased region" description="Polar residues" evidence="9">
    <location>
        <begin position="471"/>
        <end position="494"/>
    </location>
</feature>
<dbReference type="STRING" id="307972.A0A2G8LIB8"/>
<dbReference type="InterPro" id="IPR000595">
    <property type="entry name" value="cNMP-bd_dom"/>
</dbReference>
<dbReference type="FunFam" id="2.60.120.10:FF:000002">
    <property type="entry name" value="Cyclic nucleotide gated channel alpha 1a"/>
    <property type="match status" value="1"/>
</dbReference>
<keyword evidence="4" id="KW-1133">Transmembrane helix</keyword>
<dbReference type="SMART" id="SM00100">
    <property type="entry name" value="cNMP"/>
    <property type="match status" value="1"/>
</dbReference>
<name>A0A2G8LIB8_STIJA</name>
<keyword evidence="7" id="KW-1071">Ligand-gated ion channel</keyword>
<dbReference type="CDD" id="cd00038">
    <property type="entry name" value="CAP_ED"/>
    <property type="match status" value="1"/>
</dbReference>
<dbReference type="InterPro" id="IPR050866">
    <property type="entry name" value="CNG_cation_channel"/>
</dbReference>
<dbReference type="PANTHER" id="PTHR45638:SF13">
    <property type="entry name" value="CYCLIC NUCLEOTIDE-BINDING DOMAIN-CONTAINING PROTEIN"/>
    <property type="match status" value="1"/>
</dbReference>
<evidence type="ECO:0000313" key="12">
    <source>
        <dbReference type="Proteomes" id="UP000230750"/>
    </source>
</evidence>
<keyword evidence="3" id="KW-0812">Transmembrane</keyword>
<feature type="region of interest" description="Disordered" evidence="9">
    <location>
        <begin position="281"/>
        <end position="307"/>
    </location>
</feature>
<dbReference type="GO" id="GO:0016020">
    <property type="term" value="C:membrane"/>
    <property type="evidence" value="ECO:0007669"/>
    <property type="project" value="UniProtKB-SubCell"/>
</dbReference>
<feature type="region of interest" description="Disordered" evidence="9">
    <location>
        <begin position="346"/>
        <end position="376"/>
    </location>
</feature>
<dbReference type="GO" id="GO:0044877">
    <property type="term" value="F:protein-containing complex binding"/>
    <property type="evidence" value="ECO:0007669"/>
    <property type="project" value="TreeGrafter"/>
</dbReference>
<evidence type="ECO:0000313" key="11">
    <source>
        <dbReference type="EMBL" id="PIK59996.1"/>
    </source>
</evidence>
<dbReference type="GO" id="GO:0005221">
    <property type="term" value="F:intracellularly cyclic nucleotide-activated monoatomic cation channel activity"/>
    <property type="evidence" value="ECO:0007669"/>
    <property type="project" value="InterPro"/>
</dbReference>
<evidence type="ECO:0000256" key="4">
    <source>
        <dbReference type="ARBA" id="ARBA00022989"/>
    </source>
</evidence>
<dbReference type="SUPFAM" id="SSF51206">
    <property type="entry name" value="cAMP-binding domain-like"/>
    <property type="match status" value="1"/>
</dbReference>
<evidence type="ECO:0000256" key="2">
    <source>
        <dbReference type="ARBA" id="ARBA00022448"/>
    </source>
</evidence>
<dbReference type="InterPro" id="IPR014710">
    <property type="entry name" value="RmlC-like_jellyroll"/>
</dbReference>
<proteinExistence type="predicted"/>
<keyword evidence="2" id="KW-0813">Transport</keyword>
<evidence type="ECO:0000256" key="1">
    <source>
        <dbReference type="ARBA" id="ARBA00004141"/>
    </source>
</evidence>
<evidence type="ECO:0000256" key="3">
    <source>
        <dbReference type="ARBA" id="ARBA00022692"/>
    </source>
</evidence>
<organism evidence="11 12">
    <name type="scientific">Stichopus japonicus</name>
    <name type="common">Sea cucumber</name>
    <dbReference type="NCBI Taxonomy" id="307972"/>
    <lineage>
        <taxon>Eukaryota</taxon>
        <taxon>Metazoa</taxon>
        <taxon>Echinodermata</taxon>
        <taxon>Eleutherozoa</taxon>
        <taxon>Echinozoa</taxon>
        <taxon>Holothuroidea</taxon>
        <taxon>Aspidochirotacea</taxon>
        <taxon>Aspidochirotida</taxon>
        <taxon>Stichopodidae</taxon>
        <taxon>Apostichopus</taxon>
    </lineage>
</organism>
<feature type="compositionally biased region" description="Basic and acidic residues" evidence="9">
    <location>
        <begin position="449"/>
        <end position="463"/>
    </location>
</feature>
<keyword evidence="8" id="KW-0407">Ion channel</keyword>